<gene>
    <name evidence="2" type="ORF">BB934_19820</name>
</gene>
<dbReference type="PANTHER" id="PTHR13812:SF19">
    <property type="entry name" value="KETIMINE REDUCTASE MU-CRYSTALLIN"/>
    <property type="match status" value="1"/>
</dbReference>
<dbReference type="InterPro" id="IPR003462">
    <property type="entry name" value="ODC_Mu_crystall"/>
</dbReference>
<sequence>MAAATSITFLDLPQIEQRLEGLDLVGLMEDAFAAFSRGEAVVPAPGELLFGDPPGEVHIKYGYLTGGDTYVIKIASGFWNNPAIGLSSSDGLLLVFRKATGELMAVLNDRGRLTDLRTAAAGAVSAKHLAPASVDAIGVLGTGIQAELQVQMLQSVRPCRNVVVWGRNPERASAYAKRMRRKDFNVDIARSSAEVAERCRLIVTATASAAPLLHWRDIRPGTHITAIGADSADKQELDEAIIRNADIAVTDSRSQARSRGEIGHAYGDNRSAADRIVEIGEIVSGTVRGRSAEDQITVSAFSGLAVQDIAMAAAILKQS</sequence>
<dbReference type="Pfam" id="PF02423">
    <property type="entry name" value="OCD_Mu_crystall"/>
    <property type="match status" value="1"/>
</dbReference>
<comment type="similarity">
    <text evidence="1">Belongs to the ornithine cyclodeaminase/mu-crystallin family.</text>
</comment>
<evidence type="ECO:0008006" key="3">
    <source>
        <dbReference type="Google" id="ProtNLM"/>
    </source>
</evidence>
<dbReference type="InterPro" id="IPR036291">
    <property type="entry name" value="NAD(P)-bd_dom_sf"/>
</dbReference>
<dbReference type="RefSeq" id="WP_099511201.1">
    <property type="nucleotide sequence ID" value="NZ_CP016616.1"/>
</dbReference>
<dbReference type="KEGG" id="moc:BB934_19820"/>
<dbReference type="PIRSF" id="PIRSF001439">
    <property type="entry name" value="CryM"/>
    <property type="match status" value="1"/>
</dbReference>
<dbReference type="SUPFAM" id="SSF51735">
    <property type="entry name" value="NAD(P)-binding Rossmann-fold domains"/>
    <property type="match status" value="1"/>
</dbReference>
<protein>
    <recommendedName>
        <fullName evidence="3">Ornithine cyclodeaminase family protein</fullName>
    </recommendedName>
</protein>
<evidence type="ECO:0000256" key="1">
    <source>
        <dbReference type="ARBA" id="ARBA00008903"/>
    </source>
</evidence>
<dbReference type="PANTHER" id="PTHR13812">
    <property type="entry name" value="KETIMINE REDUCTASE MU-CRYSTALLIN"/>
    <property type="match status" value="1"/>
</dbReference>
<dbReference type="OrthoDB" id="9801817at2"/>
<organism evidence="2">
    <name type="scientific">Microvirga ossetica</name>
    <dbReference type="NCBI Taxonomy" id="1882682"/>
    <lineage>
        <taxon>Bacteria</taxon>
        <taxon>Pseudomonadati</taxon>
        <taxon>Pseudomonadota</taxon>
        <taxon>Alphaproteobacteria</taxon>
        <taxon>Hyphomicrobiales</taxon>
        <taxon>Methylobacteriaceae</taxon>
        <taxon>Microvirga</taxon>
    </lineage>
</organism>
<accession>A0A1B2EJP5</accession>
<dbReference type="InterPro" id="IPR023401">
    <property type="entry name" value="ODC_N"/>
</dbReference>
<name>A0A1B2EJP5_9HYPH</name>
<proteinExistence type="inferred from homology"/>
<dbReference type="Gene3D" id="3.40.50.720">
    <property type="entry name" value="NAD(P)-binding Rossmann-like Domain"/>
    <property type="match status" value="1"/>
</dbReference>
<dbReference type="EMBL" id="CP016616">
    <property type="protein sequence ID" value="ANY80194.1"/>
    <property type="molecule type" value="Genomic_DNA"/>
</dbReference>
<dbReference type="GO" id="GO:0005737">
    <property type="term" value="C:cytoplasm"/>
    <property type="evidence" value="ECO:0007669"/>
    <property type="project" value="TreeGrafter"/>
</dbReference>
<dbReference type="AlphaFoldDB" id="A0A1B2EJP5"/>
<reference evidence="2" key="1">
    <citation type="submission" date="2016-07" db="EMBL/GenBank/DDBJ databases">
        <title>Microvirga ossetica sp. nov. a new species of rhizobia isolated from root nodules of the legume species Vicia alpestris Steven originated from North Ossetia region in the Caucasus.</title>
        <authorList>
            <person name="Safronova V.I."/>
            <person name="Kuznetsova I.G."/>
            <person name="Sazanova A.L."/>
            <person name="Belimov A."/>
            <person name="Andronov E."/>
            <person name="Osledkin Y.S."/>
            <person name="Onishchuk O.P."/>
            <person name="Kurchak O.N."/>
            <person name="Shaposhnikov A.I."/>
            <person name="Willems A."/>
            <person name="Tikhonovich I.A."/>
        </authorList>
    </citation>
    <scope>NUCLEOTIDE SEQUENCE [LARGE SCALE GENOMIC DNA]</scope>
    <source>
        <strain evidence="2">V5/3M</strain>
    </source>
</reference>
<evidence type="ECO:0000313" key="2">
    <source>
        <dbReference type="EMBL" id="ANY80194.1"/>
    </source>
</evidence>
<dbReference type="Gene3D" id="3.30.1780.10">
    <property type="entry name" value="ornithine cyclodeaminase, domain 1"/>
    <property type="match status" value="1"/>
</dbReference>